<evidence type="ECO:0000313" key="2">
    <source>
        <dbReference type="Proteomes" id="UP001054837"/>
    </source>
</evidence>
<gene>
    <name evidence="1" type="ORF">CDAR_49001</name>
</gene>
<dbReference type="Proteomes" id="UP001054837">
    <property type="component" value="Unassembled WGS sequence"/>
</dbReference>
<keyword evidence="2" id="KW-1185">Reference proteome</keyword>
<evidence type="ECO:0000313" key="1">
    <source>
        <dbReference type="EMBL" id="GIX84314.1"/>
    </source>
</evidence>
<organism evidence="1 2">
    <name type="scientific">Caerostris darwini</name>
    <dbReference type="NCBI Taxonomy" id="1538125"/>
    <lineage>
        <taxon>Eukaryota</taxon>
        <taxon>Metazoa</taxon>
        <taxon>Ecdysozoa</taxon>
        <taxon>Arthropoda</taxon>
        <taxon>Chelicerata</taxon>
        <taxon>Arachnida</taxon>
        <taxon>Araneae</taxon>
        <taxon>Araneomorphae</taxon>
        <taxon>Entelegynae</taxon>
        <taxon>Araneoidea</taxon>
        <taxon>Araneidae</taxon>
        <taxon>Caerostris</taxon>
    </lineage>
</organism>
<dbReference type="EMBL" id="BPLQ01001709">
    <property type="protein sequence ID" value="GIX84314.1"/>
    <property type="molecule type" value="Genomic_DNA"/>
</dbReference>
<name>A0AAV4NLE2_9ARAC</name>
<protein>
    <submittedName>
        <fullName evidence="1">Uncharacterized protein</fullName>
    </submittedName>
</protein>
<reference evidence="1 2" key="1">
    <citation type="submission" date="2021-06" db="EMBL/GenBank/DDBJ databases">
        <title>Caerostris darwini draft genome.</title>
        <authorList>
            <person name="Kono N."/>
            <person name="Arakawa K."/>
        </authorList>
    </citation>
    <scope>NUCLEOTIDE SEQUENCE [LARGE SCALE GENOMIC DNA]</scope>
</reference>
<sequence length="204" mass="22765">MALAKPNKRFLLNAIKRSIPPPPSKPNWSGKLIVYFPTLCTFTLLAIKLATTPTGRILPLPFSSSSSHFFPFFFFREKSFLFFSIRTGKWGSAPKLTPRRFFNRGISRSNGALFLGVPFHPHVHTLSSYHGRGHLHSGNRRMGFLGEEKESFWKALFHLVMGADVSGLKGLGRNLNTFAAVSGATLRRAVSFSISNEIGIKKLQ</sequence>
<comment type="caution">
    <text evidence="1">The sequence shown here is derived from an EMBL/GenBank/DDBJ whole genome shotgun (WGS) entry which is preliminary data.</text>
</comment>
<accession>A0AAV4NLE2</accession>
<dbReference type="AlphaFoldDB" id="A0AAV4NLE2"/>
<proteinExistence type="predicted"/>